<evidence type="ECO:0000256" key="3">
    <source>
        <dbReference type="ARBA" id="ARBA00023015"/>
    </source>
</evidence>
<dbReference type="RefSeq" id="WP_346182539.1">
    <property type="nucleotide sequence ID" value="NZ_BAABCE010000006.1"/>
</dbReference>
<sequence>MTSSETNPSLDTGSPVTPSGTKPDLDAGSPATASETKPDLDAASPATPSETKPDLDAWSPTTPSETKPDLDAWSPTTGSAAKPDLDVASPAWELLLPAASAPARARGRSLQAALREAVRSGRLVPGTRLPSSRDLATDLGVSRGLITEAYEQLTAEGYLRSGRGAGTWVGDAVRAARPRARDLAPRSTGSRADFVPGTPDVSLFPRAAWAAAQRAVLAELPHHELGYPDPRGLPRLRTALAELLARRRGVVADPERIVIVSGVSQATTVLGFVLHARGMREVGVENPGSPQHDALYAAAGVATVPMPMDAEGLAIGPLRASGVRSVVTTPAHQFPTGIAYSARRRAELLDWARSVDGYVLEDDYDGDFRYDRAPVGALQGLDPERVAYAGSVSKSLAPGLRLGWLLVPEALAEDVVERKRTMDLGHPTLDQALFARFVERGDYDRQLRRCQRAYRERRDTLAAALEEHFPGAEVTGIAAGLHVIAALPERYGPEARFLTRVAAAGVAVRPLADYAHARAGHVGEPRGVRLVLGYAHLSPARIRDGVRLMAGAVVGRA</sequence>
<evidence type="ECO:0000256" key="4">
    <source>
        <dbReference type="ARBA" id="ARBA00023125"/>
    </source>
</evidence>
<comment type="caution">
    <text evidence="8">The sequence shown here is derived from an EMBL/GenBank/DDBJ whole genome shotgun (WGS) entry which is preliminary data.</text>
</comment>
<dbReference type="PANTHER" id="PTHR46577:SF1">
    <property type="entry name" value="HTH-TYPE TRANSCRIPTIONAL REGULATORY PROTEIN GABR"/>
    <property type="match status" value="1"/>
</dbReference>
<keyword evidence="8" id="KW-0808">Transferase</keyword>
<dbReference type="InterPro" id="IPR004839">
    <property type="entry name" value="Aminotransferase_I/II_large"/>
</dbReference>
<evidence type="ECO:0000313" key="9">
    <source>
        <dbReference type="Proteomes" id="UP001500707"/>
    </source>
</evidence>
<organism evidence="8 9">
    <name type="scientific">Streptomyces osmaniensis</name>
    <dbReference type="NCBI Taxonomy" id="593134"/>
    <lineage>
        <taxon>Bacteria</taxon>
        <taxon>Bacillati</taxon>
        <taxon>Actinomycetota</taxon>
        <taxon>Actinomycetes</taxon>
        <taxon>Kitasatosporales</taxon>
        <taxon>Streptomycetaceae</taxon>
        <taxon>Streptomyces</taxon>
    </lineage>
</organism>
<name>A0ABP6WHR0_9ACTN</name>
<feature type="compositionally biased region" description="Polar residues" evidence="6">
    <location>
        <begin position="1"/>
        <end position="20"/>
    </location>
</feature>
<evidence type="ECO:0000259" key="7">
    <source>
        <dbReference type="PROSITE" id="PS50949"/>
    </source>
</evidence>
<keyword evidence="4" id="KW-0238">DNA-binding</keyword>
<dbReference type="Gene3D" id="3.40.640.10">
    <property type="entry name" value="Type I PLP-dependent aspartate aminotransferase-like (Major domain)"/>
    <property type="match status" value="1"/>
</dbReference>
<dbReference type="InterPro" id="IPR036390">
    <property type="entry name" value="WH_DNA-bd_sf"/>
</dbReference>
<proteinExistence type="inferred from homology"/>
<dbReference type="SUPFAM" id="SSF46785">
    <property type="entry name" value="Winged helix' DNA-binding domain"/>
    <property type="match status" value="1"/>
</dbReference>
<dbReference type="InterPro" id="IPR051446">
    <property type="entry name" value="HTH_trans_reg/aminotransferase"/>
</dbReference>
<keyword evidence="8" id="KW-0032">Aminotransferase</keyword>
<evidence type="ECO:0000256" key="1">
    <source>
        <dbReference type="ARBA" id="ARBA00005384"/>
    </source>
</evidence>
<dbReference type="Pfam" id="PF00392">
    <property type="entry name" value="GntR"/>
    <property type="match status" value="1"/>
</dbReference>
<dbReference type="CDD" id="cd07377">
    <property type="entry name" value="WHTH_GntR"/>
    <property type="match status" value="1"/>
</dbReference>
<feature type="region of interest" description="Disordered" evidence="6">
    <location>
        <begin position="1"/>
        <end position="84"/>
    </location>
</feature>
<protein>
    <submittedName>
        <fullName evidence="8">PLP-dependent aminotransferase family protein</fullName>
    </submittedName>
</protein>
<feature type="domain" description="HTH gntR-type" evidence="7">
    <location>
        <begin position="104"/>
        <end position="172"/>
    </location>
</feature>
<keyword evidence="3" id="KW-0805">Transcription regulation</keyword>
<evidence type="ECO:0000313" key="8">
    <source>
        <dbReference type="EMBL" id="GAA3550739.1"/>
    </source>
</evidence>
<gene>
    <name evidence="8" type="ORF">GCM10022295_35960</name>
</gene>
<dbReference type="GO" id="GO:0008483">
    <property type="term" value="F:transaminase activity"/>
    <property type="evidence" value="ECO:0007669"/>
    <property type="project" value="UniProtKB-KW"/>
</dbReference>
<keyword evidence="2" id="KW-0663">Pyridoxal phosphate</keyword>
<dbReference type="InterPro" id="IPR015424">
    <property type="entry name" value="PyrdxlP-dep_Trfase"/>
</dbReference>
<dbReference type="CDD" id="cd00609">
    <property type="entry name" value="AAT_like"/>
    <property type="match status" value="1"/>
</dbReference>
<dbReference type="Pfam" id="PF00155">
    <property type="entry name" value="Aminotran_1_2"/>
    <property type="match status" value="1"/>
</dbReference>
<dbReference type="InterPro" id="IPR000524">
    <property type="entry name" value="Tscrpt_reg_HTH_GntR"/>
</dbReference>
<dbReference type="InterPro" id="IPR036388">
    <property type="entry name" value="WH-like_DNA-bd_sf"/>
</dbReference>
<keyword evidence="5" id="KW-0804">Transcription</keyword>
<dbReference type="Proteomes" id="UP001500707">
    <property type="component" value="Unassembled WGS sequence"/>
</dbReference>
<dbReference type="PANTHER" id="PTHR46577">
    <property type="entry name" value="HTH-TYPE TRANSCRIPTIONAL REGULATORY PROTEIN GABR"/>
    <property type="match status" value="1"/>
</dbReference>
<keyword evidence="9" id="KW-1185">Reference proteome</keyword>
<evidence type="ECO:0000256" key="5">
    <source>
        <dbReference type="ARBA" id="ARBA00023163"/>
    </source>
</evidence>
<accession>A0ABP6WHR0</accession>
<dbReference type="SUPFAM" id="SSF53383">
    <property type="entry name" value="PLP-dependent transferases"/>
    <property type="match status" value="1"/>
</dbReference>
<dbReference type="PROSITE" id="PS50949">
    <property type="entry name" value="HTH_GNTR"/>
    <property type="match status" value="1"/>
</dbReference>
<evidence type="ECO:0000256" key="6">
    <source>
        <dbReference type="SAM" id="MobiDB-lite"/>
    </source>
</evidence>
<dbReference type="EMBL" id="BAABCE010000006">
    <property type="protein sequence ID" value="GAA3550739.1"/>
    <property type="molecule type" value="Genomic_DNA"/>
</dbReference>
<dbReference type="InterPro" id="IPR015421">
    <property type="entry name" value="PyrdxlP-dep_Trfase_major"/>
</dbReference>
<reference evidence="9" key="1">
    <citation type="journal article" date="2019" name="Int. J. Syst. Evol. Microbiol.">
        <title>The Global Catalogue of Microorganisms (GCM) 10K type strain sequencing project: providing services to taxonomists for standard genome sequencing and annotation.</title>
        <authorList>
            <consortium name="The Broad Institute Genomics Platform"/>
            <consortium name="The Broad Institute Genome Sequencing Center for Infectious Disease"/>
            <person name="Wu L."/>
            <person name="Ma J."/>
        </authorList>
    </citation>
    <scope>NUCLEOTIDE SEQUENCE [LARGE SCALE GENOMIC DNA]</scope>
    <source>
        <strain evidence="9">JCM 17656</strain>
    </source>
</reference>
<comment type="similarity">
    <text evidence="1">In the C-terminal section; belongs to the class-I pyridoxal-phosphate-dependent aminotransferase family.</text>
</comment>
<dbReference type="PRINTS" id="PR00035">
    <property type="entry name" value="HTHGNTR"/>
</dbReference>
<dbReference type="Gene3D" id="1.10.10.10">
    <property type="entry name" value="Winged helix-like DNA-binding domain superfamily/Winged helix DNA-binding domain"/>
    <property type="match status" value="1"/>
</dbReference>
<dbReference type="SMART" id="SM00345">
    <property type="entry name" value="HTH_GNTR"/>
    <property type="match status" value="1"/>
</dbReference>
<evidence type="ECO:0000256" key="2">
    <source>
        <dbReference type="ARBA" id="ARBA00022898"/>
    </source>
</evidence>